<feature type="region of interest" description="Disordered" evidence="2">
    <location>
        <begin position="480"/>
        <end position="508"/>
    </location>
</feature>
<dbReference type="InterPro" id="IPR044056">
    <property type="entry name" value="InlI_Ig-like"/>
</dbReference>
<evidence type="ECO:0000313" key="7">
    <source>
        <dbReference type="Proteomes" id="UP000095094"/>
    </source>
</evidence>
<evidence type="ECO:0000313" key="6">
    <source>
        <dbReference type="EMBL" id="OEG12355.1"/>
    </source>
</evidence>
<keyword evidence="1" id="KW-0677">Repeat</keyword>
<feature type="transmembrane region" description="Helical" evidence="3">
    <location>
        <begin position="519"/>
        <end position="538"/>
    </location>
</feature>
<accession>A0A1E5GID1</accession>
<gene>
    <name evidence="6" type="ORF">BCR25_07400</name>
</gene>
<dbReference type="AlphaFoldDB" id="A0A1E5GID1"/>
<sequence>MPAITHAVELDKSSQLKTATRYSENIEEVTTDKRGHMSDQMITESEGIENQTTVETIGQENDIEDHLLESSEILADNKSEIEQADDSKESSSIQGLADSLGTLEQLIPNNPEAVADISENLGILPTDEVTQEQLDTITTLRASASGWEGFQYLTNLNELVIFTGIGHPEKDIQYLLPLTQLETLTYDGDGGNEHTLIPNGTSEKSSVDLTHFNELLDRGFPPNVNFMNLDIIVPSPAYKYAIPNPFISREGTASEELSIESPSSDISYDSEKGLFFTEVDDGTMVIPANNLIDELYFADNEWKIQYYFYMVNFNVQVYGDFVIQADPEISYTVNANISEETFLSDISADYAAKLPAESDVVITSNFLEVVDFSKPGEYKVQLDTELSSTIDSDAKAKPIEVTVTILPEVSGYITVKYVDTEGNQISDDILKSGIIGEDYTTEKQEIAGYTFKEVQGDPTGKFTNQEQTVIYIYTKDKENVVTPVPNSKPEEPSNEGSQENKKSNTSKVELPALGESNRLLFNIIGMILIAFIGIVLLFNKRTQKE</sequence>
<dbReference type="Proteomes" id="UP000095094">
    <property type="component" value="Unassembled WGS sequence"/>
</dbReference>
<organism evidence="6 7">
    <name type="scientific">Enterococcus termitis</name>
    <dbReference type="NCBI Taxonomy" id="332950"/>
    <lineage>
        <taxon>Bacteria</taxon>
        <taxon>Bacillati</taxon>
        <taxon>Bacillota</taxon>
        <taxon>Bacilli</taxon>
        <taxon>Lactobacillales</taxon>
        <taxon>Enterococcaceae</taxon>
        <taxon>Enterococcus</taxon>
    </lineage>
</organism>
<protein>
    <recommendedName>
        <fullName evidence="8">MucBP domain-containing protein</fullName>
    </recommendedName>
</protein>
<feature type="domain" description="Internalin I Ig-like" evidence="5">
    <location>
        <begin position="322"/>
        <end position="405"/>
    </location>
</feature>
<evidence type="ECO:0000256" key="2">
    <source>
        <dbReference type="SAM" id="MobiDB-lite"/>
    </source>
</evidence>
<dbReference type="Gene3D" id="2.60.40.10">
    <property type="entry name" value="Immunoglobulins"/>
    <property type="match status" value="1"/>
</dbReference>
<feature type="domain" description="MucBP" evidence="4">
    <location>
        <begin position="413"/>
        <end position="474"/>
    </location>
</feature>
<dbReference type="Pfam" id="PF06458">
    <property type="entry name" value="MucBP"/>
    <property type="match status" value="1"/>
</dbReference>
<proteinExistence type="predicted"/>
<name>A0A1E5GID1_9ENTE</name>
<evidence type="ECO:0000259" key="5">
    <source>
        <dbReference type="Pfam" id="PF18981"/>
    </source>
</evidence>
<dbReference type="Gene3D" id="3.10.20.320">
    <property type="entry name" value="Putative peptidoglycan bound protein (lpxtg motif)"/>
    <property type="match status" value="1"/>
</dbReference>
<reference evidence="7" key="1">
    <citation type="submission" date="2016-09" db="EMBL/GenBank/DDBJ databases">
        <authorList>
            <person name="Gulvik C.A."/>
        </authorList>
    </citation>
    <scope>NUCLEOTIDE SEQUENCE [LARGE SCALE GENOMIC DNA]</scope>
    <source>
        <strain evidence="7">LMG 8895</strain>
    </source>
</reference>
<dbReference type="Pfam" id="PF18981">
    <property type="entry name" value="InlK_D3"/>
    <property type="match status" value="1"/>
</dbReference>
<keyword evidence="7" id="KW-1185">Reference proteome</keyword>
<evidence type="ECO:0008006" key="8">
    <source>
        <dbReference type="Google" id="ProtNLM"/>
    </source>
</evidence>
<evidence type="ECO:0000259" key="4">
    <source>
        <dbReference type="Pfam" id="PF06458"/>
    </source>
</evidence>
<keyword evidence="3" id="KW-0812">Transmembrane</keyword>
<dbReference type="InterPro" id="IPR009459">
    <property type="entry name" value="MucBP_dom"/>
</dbReference>
<keyword evidence="3" id="KW-1133">Transmembrane helix</keyword>
<dbReference type="EMBL" id="MIJY01000034">
    <property type="protein sequence ID" value="OEG12355.1"/>
    <property type="molecule type" value="Genomic_DNA"/>
</dbReference>
<evidence type="ECO:0000256" key="3">
    <source>
        <dbReference type="SAM" id="Phobius"/>
    </source>
</evidence>
<keyword evidence="3" id="KW-0472">Membrane</keyword>
<comment type="caution">
    <text evidence="6">The sequence shown here is derived from an EMBL/GenBank/DDBJ whole genome shotgun (WGS) entry which is preliminary data.</text>
</comment>
<evidence type="ECO:0000256" key="1">
    <source>
        <dbReference type="ARBA" id="ARBA00022737"/>
    </source>
</evidence>
<dbReference type="InterPro" id="IPR013783">
    <property type="entry name" value="Ig-like_fold"/>
</dbReference>